<gene>
    <name evidence="3" type="ORF">GJD93_14010</name>
    <name evidence="4" type="ORF">J4G45_01020</name>
</gene>
<reference evidence="5" key="1">
    <citation type="submission" date="2019-11" db="EMBL/GenBank/DDBJ databases">
        <title>Escherichia coli 1916D6.</title>
        <authorList>
            <person name="Yao H."/>
            <person name="Du X."/>
            <person name="Yu R."/>
            <person name="Li A."/>
        </authorList>
    </citation>
    <scope>NUCLEOTIDE SEQUENCE [LARGE SCALE GENOMIC DNA]</scope>
    <source>
        <strain evidence="5">19110F47</strain>
    </source>
</reference>
<reference evidence="4" key="4">
    <citation type="submission" date="2021-03" db="EMBL/GenBank/DDBJ databases">
        <authorList>
            <person name="Ma J."/>
        </authorList>
    </citation>
    <scope>NUCLEOTIDE SEQUENCE</scope>
    <source>
        <strain evidence="4">GX5</strain>
    </source>
</reference>
<keyword evidence="6" id="KW-1185">Reference proteome</keyword>
<evidence type="ECO:0000313" key="4">
    <source>
        <dbReference type="EMBL" id="QTD61815.1"/>
    </source>
</evidence>
<feature type="region of interest" description="Disordered" evidence="2">
    <location>
        <begin position="139"/>
        <end position="159"/>
    </location>
</feature>
<evidence type="ECO:0000256" key="1">
    <source>
        <dbReference type="SAM" id="Coils"/>
    </source>
</evidence>
<dbReference type="GeneID" id="64221952"/>
<protein>
    <recommendedName>
        <fullName evidence="7">Molecular chaperone DnaJ</fullName>
    </recommendedName>
</protein>
<dbReference type="Proteomes" id="UP000405075">
    <property type="component" value="Chromosome"/>
</dbReference>
<dbReference type="EMBL" id="CP071770">
    <property type="protein sequence ID" value="QTD61815.1"/>
    <property type="molecule type" value="Genomic_DNA"/>
</dbReference>
<reference evidence="3" key="2">
    <citation type="submission" date="2019-11" db="EMBL/GenBank/DDBJ databases">
        <authorList>
            <person name="Yao H."/>
            <person name="Du X."/>
            <person name="Yu R."/>
            <person name="Li A."/>
        </authorList>
    </citation>
    <scope>NUCLEOTIDE SEQUENCE</scope>
    <source>
        <strain evidence="3">19110F47</strain>
    </source>
</reference>
<name>A0AAP9KK20_9GAMM</name>
<evidence type="ECO:0000313" key="3">
    <source>
        <dbReference type="EMBL" id="QGM28709.1"/>
    </source>
</evidence>
<evidence type="ECO:0000313" key="6">
    <source>
        <dbReference type="Proteomes" id="UP000663954"/>
    </source>
</evidence>
<organism evidence="3 5">
    <name type="scientific">Acinetobacter towneri</name>
    <dbReference type="NCBI Taxonomy" id="202956"/>
    <lineage>
        <taxon>Bacteria</taxon>
        <taxon>Pseudomonadati</taxon>
        <taxon>Pseudomonadota</taxon>
        <taxon>Gammaproteobacteria</taxon>
        <taxon>Moraxellales</taxon>
        <taxon>Moraxellaceae</taxon>
        <taxon>Acinetobacter</taxon>
    </lineage>
</organism>
<feature type="coiled-coil region" evidence="1">
    <location>
        <begin position="365"/>
        <end position="402"/>
    </location>
</feature>
<sequence length="412" mass="49055">MELQKSTLEPEQKLSAPQKKFQKLCQKIEQEQLRLNEWQTAQADIQARASREILPTYAQLREVIFQQIQQLLQQKQQKVTAAQQTKLDQKIEQLSLQLLDSQQMSTEQVQFLTELLNSYGHHIELLDTDDVDLRSEAKTATESEDENVEQCEQNSFEHDESEQERLAQLKLESLKHFLCEEYDLDLDFFDFQHDPLDLDDFIKKFEQKMQEQEELDFLSQLSSAQKAFAEQQIAREKAKAAKKQQQREEAKKLANQSIKAIYLKITAWIHPDREQDEQKKQEKTVLMQQANQAYEANDLLTLLNLQIQLGQQHNLSFANQQLKAYNLLLEEQLETLQMQVDDIIYSFNWSQFLYSNRKIKVQDLYRKYEQDYRHVQQKLARAQEILEKYQDLKQLKQLMRSQYVWEMHAVMM</sequence>
<accession>A0AAP9KK20</accession>
<evidence type="ECO:0000256" key="2">
    <source>
        <dbReference type="SAM" id="MobiDB-lite"/>
    </source>
</evidence>
<dbReference type="AlphaFoldDB" id="A0AAP9KK20"/>
<dbReference type="Proteomes" id="UP000663954">
    <property type="component" value="Chromosome"/>
</dbReference>
<keyword evidence="1" id="KW-0175">Coiled coil</keyword>
<evidence type="ECO:0000313" key="5">
    <source>
        <dbReference type="Proteomes" id="UP000405075"/>
    </source>
</evidence>
<proteinExistence type="predicted"/>
<dbReference type="EMBL" id="CP046045">
    <property type="protein sequence ID" value="QGM28709.1"/>
    <property type="molecule type" value="Genomic_DNA"/>
</dbReference>
<feature type="coiled-coil region" evidence="1">
    <location>
        <begin position="226"/>
        <end position="256"/>
    </location>
</feature>
<evidence type="ECO:0008006" key="7">
    <source>
        <dbReference type="Google" id="ProtNLM"/>
    </source>
</evidence>
<dbReference type="RefSeq" id="WP_131261285.1">
    <property type="nucleotide sequence ID" value="NZ_AP031566.1"/>
</dbReference>
<reference evidence="4 6" key="3">
    <citation type="journal article" date="2020" name="Front. Cell. Infect. Microbiol.">
        <title>Characterization of Three Porcine Acinetobacter towneri Strains Co-Harboring tet(X3) and bla OXA-58.</title>
        <authorList>
            <person name="Ma J."/>
            <person name="Wang J."/>
            <person name="Feng J."/>
            <person name="Liu Y."/>
            <person name="Yang B."/>
            <person name="Li R."/>
            <person name="Bai L."/>
            <person name="He T."/>
            <person name="Wang X."/>
            <person name="Yang Z."/>
        </authorList>
    </citation>
    <scope>NUCLEOTIDE SEQUENCE [LARGE SCALE GENOMIC DNA]</scope>
    <source>
        <strain evidence="4 6">GX5</strain>
    </source>
</reference>